<evidence type="ECO:0000256" key="4">
    <source>
        <dbReference type="ARBA" id="ARBA00022692"/>
    </source>
</evidence>
<organism evidence="9">
    <name type="scientific">Arthrobacter sp. K5</name>
    <dbReference type="NCBI Taxonomy" id="2839623"/>
    <lineage>
        <taxon>Bacteria</taxon>
        <taxon>Bacillati</taxon>
        <taxon>Actinomycetota</taxon>
        <taxon>Actinomycetes</taxon>
        <taxon>Micrococcales</taxon>
        <taxon>Micrococcaceae</taxon>
        <taxon>Arthrobacter</taxon>
    </lineage>
</organism>
<dbReference type="PANTHER" id="PTHR43867:SF2">
    <property type="entry name" value="CELLULOSE SYNTHASE CATALYTIC SUBUNIT A [UDP-FORMING]"/>
    <property type="match status" value="1"/>
</dbReference>
<evidence type="ECO:0000256" key="5">
    <source>
        <dbReference type="ARBA" id="ARBA00022989"/>
    </source>
</evidence>
<keyword evidence="5 7" id="KW-1133">Transmembrane helix</keyword>
<feature type="transmembrane region" description="Helical" evidence="7">
    <location>
        <begin position="443"/>
        <end position="461"/>
    </location>
</feature>
<dbReference type="GO" id="GO:0005886">
    <property type="term" value="C:plasma membrane"/>
    <property type="evidence" value="ECO:0007669"/>
    <property type="project" value="TreeGrafter"/>
</dbReference>
<dbReference type="PANTHER" id="PTHR43867">
    <property type="entry name" value="CELLULOSE SYNTHASE CATALYTIC SUBUNIT A [UDP-FORMING]"/>
    <property type="match status" value="1"/>
</dbReference>
<dbReference type="SUPFAM" id="SSF53448">
    <property type="entry name" value="Nucleotide-diphospho-sugar transferases"/>
    <property type="match status" value="1"/>
</dbReference>
<keyword evidence="6 7" id="KW-0472">Membrane</keyword>
<evidence type="ECO:0000256" key="1">
    <source>
        <dbReference type="ARBA" id="ARBA00004141"/>
    </source>
</evidence>
<feature type="transmembrane region" description="Helical" evidence="7">
    <location>
        <begin position="404"/>
        <end position="431"/>
    </location>
</feature>
<dbReference type="InterPro" id="IPR050321">
    <property type="entry name" value="Glycosyltr_2/OpgH_subfam"/>
</dbReference>
<feature type="transmembrane region" description="Helical" evidence="7">
    <location>
        <begin position="103"/>
        <end position="127"/>
    </location>
</feature>
<evidence type="ECO:0000256" key="2">
    <source>
        <dbReference type="ARBA" id="ARBA00022676"/>
    </source>
</evidence>
<dbReference type="EMBL" id="CP159279">
    <property type="protein sequence ID" value="XCH13040.1"/>
    <property type="molecule type" value="Genomic_DNA"/>
</dbReference>
<keyword evidence="4 7" id="KW-0812">Transmembrane</keyword>
<dbReference type="Pfam" id="PF13632">
    <property type="entry name" value="Glyco_trans_2_3"/>
    <property type="match status" value="1"/>
</dbReference>
<dbReference type="InterPro" id="IPR001173">
    <property type="entry name" value="Glyco_trans_2-like"/>
</dbReference>
<evidence type="ECO:0000256" key="3">
    <source>
        <dbReference type="ARBA" id="ARBA00022679"/>
    </source>
</evidence>
<name>A0AAU8EW70_9MICC</name>
<feature type="transmembrane region" description="Helical" evidence="7">
    <location>
        <begin position="526"/>
        <end position="544"/>
    </location>
</feature>
<proteinExistence type="predicted"/>
<dbReference type="AlphaFoldDB" id="A0AAU8EW70"/>
<dbReference type="RefSeq" id="WP_353712907.1">
    <property type="nucleotide sequence ID" value="NZ_CP159279.1"/>
</dbReference>
<keyword evidence="3 9" id="KW-0808">Transferase</keyword>
<dbReference type="EC" id="2.4.-.-" evidence="9"/>
<evidence type="ECO:0000256" key="7">
    <source>
        <dbReference type="SAM" id="Phobius"/>
    </source>
</evidence>
<evidence type="ECO:0000259" key="8">
    <source>
        <dbReference type="Pfam" id="PF13632"/>
    </source>
</evidence>
<feature type="transmembrane region" description="Helical" evidence="7">
    <location>
        <begin position="550"/>
        <end position="574"/>
    </location>
</feature>
<accession>A0AAU8EW70</accession>
<dbReference type="GO" id="GO:0016758">
    <property type="term" value="F:hexosyltransferase activity"/>
    <property type="evidence" value="ECO:0007669"/>
    <property type="project" value="TreeGrafter"/>
</dbReference>
<dbReference type="InterPro" id="IPR029044">
    <property type="entry name" value="Nucleotide-diphossugar_trans"/>
</dbReference>
<keyword evidence="2 9" id="KW-0328">Glycosyltransferase</keyword>
<sequence length="626" mass="69952">MSWKTMPVLPAPEMWRPLQPSGTQKAPRHRADYAMQRTSTMVTATSSGPLLSGRRAPRLARNRHLYTHILQPGQRIILALLTLGWALAFTAFWTWWLQPEHSVGWFGLAVNSVLLFYLSYLPSYFLIAVNRLRQINPALPVPELRCAFVVTKAPSEPWPVARATLLAMLAQQYPQPYDVWLCDEDPSDEAAAWCSRHRVRISTRRDVTEYHRPQWPRRTRCKEGNLAYFYDMHGYGSYDVVAQLDCDHVPAPNYLEEMVRPFADPSIGYVAAPSICDTNAAASWSARGRVHKEGTFHGPFQAGHIGGLAPLCIGSHYAVRTAAIKDIGGIGPELAEDFSTSFLLNSAGWQGAFAHNAEAHGEGPHTFAAKAVQEFQWSRSLVVLLIETLPRHLRRFPWALRLRFIFALSYYPLLAITTVGGLSLPIIAAVTGIPWVNVNYFEFLARWSLISVWLVLITFLMRRWGLMRPRNAPVLSWENWLYTLARWPFIAHGVAAAVRQKIRPRQIDFKVTPKSQDGLDRLPARLLLPYYAISLLMSTAALVGEAATFAYGYVFLCLLGSLSYAVVALAVPLLHAKESAKAAGARFSTAISTTAAAPLSVAVAVWVPLVAAVMQFPQYIHPFLQI</sequence>
<comment type="subcellular location">
    <subcellularLocation>
        <location evidence="1">Membrane</location>
        <topology evidence="1">Multi-pass membrane protein</topology>
    </subcellularLocation>
</comment>
<protein>
    <submittedName>
        <fullName evidence="9">Glycosyltransferase</fullName>
        <ecNumber evidence="9">2.4.-.-</ecNumber>
    </submittedName>
</protein>
<dbReference type="Gene3D" id="3.90.550.10">
    <property type="entry name" value="Spore Coat Polysaccharide Biosynthesis Protein SpsA, Chain A"/>
    <property type="match status" value="1"/>
</dbReference>
<feature type="transmembrane region" description="Helical" evidence="7">
    <location>
        <begin position="595"/>
        <end position="616"/>
    </location>
</feature>
<evidence type="ECO:0000313" key="9">
    <source>
        <dbReference type="EMBL" id="XCH13040.1"/>
    </source>
</evidence>
<gene>
    <name evidence="9" type="ORF">ABRP34_08715</name>
</gene>
<evidence type="ECO:0000256" key="6">
    <source>
        <dbReference type="ARBA" id="ARBA00023136"/>
    </source>
</evidence>
<feature type="domain" description="Glycosyltransferase 2-like" evidence="8">
    <location>
        <begin position="241"/>
        <end position="447"/>
    </location>
</feature>
<reference evidence="9" key="1">
    <citation type="submission" date="2024-06" db="EMBL/GenBank/DDBJ databases">
        <title>Biodegradation of dimethachlon by Arthrobacter sp. K5: mechanistic insights and ecological implications.</title>
        <authorList>
            <person name="Hu S."/>
            <person name="Lu P."/>
        </authorList>
    </citation>
    <scope>NUCLEOTIDE SEQUENCE</scope>
    <source>
        <strain evidence="9">K5</strain>
    </source>
</reference>
<feature type="transmembrane region" description="Helical" evidence="7">
    <location>
        <begin position="76"/>
        <end position="97"/>
    </location>
</feature>